<evidence type="ECO:0000256" key="2">
    <source>
        <dbReference type="SAM" id="SignalP"/>
    </source>
</evidence>
<accession>A0A8J3CDE3</accession>
<reference evidence="3" key="1">
    <citation type="journal article" date="2014" name="Int. J. Syst. Evol. Microbiol.">
        <title>Complete genome sequence of Corynebacterium casei LMG S-19264T (=DSM 44701T), isolated from a smear-ripened cheese.</title>
        <authorList>
            <consortium name="US DOE Joint Genome Institute (JGI-PGF)"/>
            <person name="Walter F."/>
            <person name="Albersmeier A."/>
            <person name="Kalinowski J."/>
            <person name="Ruckert C."/>
        </authorList>
    </citation>
    <scope>NUCLEOTIDE SEQUENCE</scope>
    <source>
        <strain evidence="3">CGMCC 4.5737</strain>
    </source>
</reference>
<gene>
    <name evidence="3" type="ORF">GCM10012275_37050</name>
</gene>
<dbReference type="Proteomes" id="UP000637578">
    <property type="component" value="Unassembled WGS sequence"/>
</dbReference>
<protein>
    <recommendedName>
        <fullName evidence="5">Secreted protein</fullName>
    </recommendedName>
</protein>
<keyword evidence="4" id="KW-1185">Reference proteome</keyword>
<evidence type="ECO:0000313" key="3">
    <source>
        <dbReference type="EMBL" id="GGM62973.1"/>
    </source>
</evidence>
<feature type="region of interest" description="Disordered" evidence="1">
    <location>
        <begin position="176"/>
        <end position="197"/>
    </location>
</feature>
<feature type="signal peptide" evidence="2">
    <location>
        <begin position="1"/>
        <end position="19"/>
    </location>
</feature>
<feature type="chain" id="PRO_5035230475" description="Secreted protein" evidence="2">
    <location>
        <begin position="20"/>
        <end position="197"/>
    </location>
</feature>
<sequence length="197" mass="21912">MTVLAGVVVLLVGAVSASAVPQDPPPLPSKWTHLFQQEHRDALHWWNHTWLPQTVPSGAVVQIQLPGDPIRWVHDENRKCTPTTPLGLALPILDLFQFVRPEFLGQNKLPDPNRIDGTENIYTFDYRLDGIGVAAICLFPEPRPGTAYEISMPPGTPTDRYVLTLLVGVPQASLPLRRPHEDMGSTPSHDWFGPSRH</sequence>
<dbReference type="RefSeq" id="WP_189059330.1">
    <property type="nucleotide sequence ID" value="NZ_BMMK01000017.1"/>
</dbReference>
<proteinExistence type="predicted"/>
<comment type="caution">
    <text evidence="3">The sequence shown here is derived from an EMBL/GenBank/DDBJ whole genome shotgun (WGS) entry which is preliminary data.</text>
</comment>
<evidence type="ECO:0000313" key="4">
    <source>
        <dbReference type="Proteomes" id="UP000637578"/>
    </source>
</evidence>
<keyword evidence="2" id="KW-0732">Signal</keyword>
<name>A0A8J3CDE3_9PSEU</name>
<evidence type="ECO:0008006" key="5">
    <source>
        <dbReference type="Google" id="ProtNLM"/>
    </source>
</evidence>
<evidence type="ECO:0000256" key="1">
    <source>
        <dbReference type="SAM" id="MobiDB-lite"/>
    </source>
</evidence>
<dbReference type="AlphaFoldDB" id="A0A8J3CDE3"/>
<reference evidence="3" key="2">
    <citation type="submission" date="2020-09" db="EMBL/GenBank/DDBJ databases">
        <authorList>
            <person name="Sun Q."/>
            <person name="Zhou Y."/>
        </authorList>
    </citation>
    <scope>NUCLEOTIDE SEQUENCE</scope>
    <source>
        <strain evidence="3">CGMCC 4.5737</strain>
    </source>
</reference>
<organism evidence="3 4">
    <name type="scientific">Longimycelium tulufanense</name>
    <dbReference type="NCBI Taxonomy" id="907463"/>
    <lineage>
        <taxon>Bacteria</taxon>
        <taxon>Bacillati</taxon>
        <taxon>Actinomycetota</taxon>
        <taxon>Actinomycetes</taxon>
        <taxon>Pseudonocardiales</taxon>
        <taxon>Pseudonocardiaceae</taxon>
        <taxon>Longimycelium</taxon>
    </lineage>
</organism>
<dbReference type="EMBL" id="BMMK01000017">
    <property type="protein sequence ID" value="GGM62973.1"/>
    <property type="molecule type" value="Genomic_DNA"/>
</dbReference>